<keyword evidence="1" id="KW-0472">Membrane</keyword>
<keyword evidence="3" id="KW-1185">Reference proteome</keyword>
<evidence type="ECO:0000256" key="1">
    <source>
        <dbReference type="SAM" id="Phobius"/>
    </source>
</evidence>
<evidence type="ECO:0000313" key="2">
    <source>
        <dbReference type="EMBL" id="MBE2165252.1"/>
    </source>
</evidence>
<name>A0ABR9NLM9_9GAMM</name>
<gene>
    <name evidence="2" type="ORF">IIQ43_12010</name>
</gene>
<dbReference type="Proteomes" id="UP000619170">
    <property type="component" value="Unassembled WGS sequence"/>
</dbReference>
<reference evidence="3" key="1">
    <citation type="submission" date="2023-07" db="EMBL/GenBank/DDBJ databases">
        <title>Acinetobacter oleivorans assembled AC1583.</title>
        <authorList>
            <person name="Yeo C.C."/>
        </authorList>
    </citation>
    <scope>NUCLEOTIDE SEQUENCE [LARGE SCALE GENOMIC DNA]</scope>
    <source>
        <strain evidence="3">AC1583</strain>
    </source>
</reference>
<dbReference type="EMBL" id="JADAZL010000006">
    <property type="protein sequence ID" value="MBE2165252.1"/>
    <property type="molecule type" value="Genomic_DNA"/>
</dbReference>
<feature type="transmembrane region" description="Helical" evidence="1">
    <location>
        <begin position="247"/>
        <end position="267"/>
    </location>
</feature>
<sequence length="379" mass="44644">MSQDKIMDLQNSVNEIIQITKDMEPKSEYLDLQKSSDPYEEAYTLEYFQWYLDNNSYTKIPYLELYTDEDFNQQIKHANDLKNELEAIKKSIFQDKHTPVNFSKLTRLAMKYLSYRPKINLNTEKNNKEYALKIYDYIKSNNSNFDSIDIIRNHLVEDEYDETIFIKLFDIFNPQNVGNGGRDKIEREIIDLLYNKKTRLLNEEVEKLTELSKGVREKIGLIEDQKLIFAHQNFSNKQDGSICKLSWAINAIFLLIIGSLVILFYHYTESKIVFNWRNYVFYLSIYITLTGYLAYLIKERVRLLNIKTYCDKTWLEITALSSYMAEFKPDEVVKLKMQLADKYFAGPNIESSNIKELSPELTTSLIMELLKSGKDQASK</sequence>
<keyword evidence="1" id="KW-0812">Transmembrane</keyword>
<keyword evidence="1" id="KW-1133">Transmembrane helix</keyword>
<protein>
    <submittedName>
        <fullName evidence="2">Uncharacterized protein</fullName>
    </submittedName>
</protein>
<feature type="transmembrane region" description="Helical" evidence="1">
    <location>
        <begin position="279"/>
        <end position="297"/>
    </location>
</feature>
<proteinExistence type="predicted"/>
<comment type="caution">
    <text evidence="2">The sequence shown here is derived from an EMBL/GenBank/DDBJ whole genome shotgun (WGS) entry which is preliminary data.</text>
</comment>
<dbReference type="RefSeq" id="WP_192834440.1">
    <property type="nucleotide sequence ID" value="NZ_JADAZL010000006.1"/>
</dbReference>
<evidence type="ECO:0000313" key="3">
    <source>
        <dbReference type="Proteomes" id="UP000619170"/>
    </source>
</evidence>
<accession>A0ABR9NLM9</accession>
<organism evidence="2 3">
    <name type="scientific">Acinetobacter oleivorans</name>
    <dbReference type="NCBI Taxonomy" id="1148157"/>
    <lineage>
        <taxon>Bacteria</taxon>
        <taxon>Pseudomonadati</taxon>
        <taxon>Pseudomonadota</taxon>
        <taxon>Gammaproteobacteria</taxon>
        <taxon>Moraxellales</taxon>
        <taxon>Moraxellaceae</taxon>
        <taxon>Acinetobacter</taxon>
    </lineage>
</organism>